<gene>
    <name evidence="2" type="ordered locus">Os11g0618400</name>
    <name evidence="2" type="ORF">OSNPB_110618400</name>
</gene>
<sequence>MAAMQQRGRLQPAGLYRGVGHQNPAPQPARRYGYLRETLSLGYCILDSSLHSLLIFNSCSTIAELLPRFMEEATKRALVLGATKNKQLFSQLPSSWLPGGTYRKPVTFKTQKPPKPAIAKPVVRTKPAPHLQFRKPEGPISIPEKNHEHHEQNKVKPASSSGKVKFTEFKTSDIDAAVSKPVMRLHEMKDYSVYKSKFGAIMLPKEGASPSMEEFT</sequence>
<keyword evidence="3" id="KW-1185">Reference proteome</keyword>
<dbReference type="Proteomes" id="UP000059680">
    <property type="component" value="Chromosome 11"/>
</dbReference>
<feature type="region of interest" description="Disordered" evidence="1">
    <location>
        <begin position="133"/>
        <end position="162"/>
    </location>
</feature>
<dbReference type="EMBL" id="AP014967">
    <property type="protein sequence ID" value="BAT14880.1"/>
    <property type="molecule type" value="Genomic_DNA"/>
</dbReference>
<accession>A0A0P0Y4H2</accession>
<feature type="compositionally biased region" description="Basic and acidic residues" evidence="1">
    <location>
        <begin position="144"/>
        <end position="154"/>
    </location>
</feature>
<dbReference type="PaxDb" id="39947-A0A0P0Y4H2"/>
<reference evidence="2 3" key="3">
    <citation type="journal article" date="2013" name="Rice">
        <title>Improvement of the Oryza sativa Nipponbare reference genome using next generation sequence and optical map data.</title>
        <authorList>
            <person name="Kawahara Y."/>
            <person name="de la Bastide M."/>
            <person name="Hamilton J.P."/>
            <person name="Kanamori H."/>
            <person name="McCombie W.R."/>
            <person name="Ouyang S."/>
            <person name="Schwartz D.C."/>
            <person name="Tanaka T."/>
            <person name="Wu J."/>
            <person name="Zhou S."/>
            <person name="Childs K.L."/>
            <person name="Davidson R.M."/>
            <person name="Lin H."/>
            <person name="Quesada-Ocampo L."/>
            <person name="Vaillancourt B."/>
            <person name="Sakai H."/>
            <person name="Lee S.S."/>
            <person name="Kim J."/>
            <person name="Numa H."/>
            <person name="Itoh T."/>
            <person name="Buell C.R."/>
            <person name="Matsumoto T."/>
        </authorList>
    </citation>
    <scope>NUCLEOTIDE SEQUENCE [LARGE SCALE GENOMIC DNA]</scope>
    <source>
        <strain evidence="3">cv. Nipponbare</strain>
    </source>
</reference>
<dbReference type="STRING" id="39947.A0A0P0Y4H2"/>
<protein>
    <submittedName>
        <fullName evidence="2">Os11g0618400 protein</fullName>
    </submittedName>
</protein>
<dbReference type="AlphaFoldDB" id="A0A0P0Y4H2"/>
<name>A0A0P0Y4H2_ORYSJ</name>
<evidence type="ECO:0000313" key="3">
    <source>
        <dbReference type="Proteomes" id="UP000059680"/>
    </source>
</evidence>
<reference evidence="3" key="1">
    <citation type="journal article" date="2005" name="Nature">
        <title>The map-based sequence of the rice genome.</title>
        <authorList>
            <consortium name="International rice genome sequencing project (IRGSP)"/>
            <person name="Matsumoto T."/>
            <person name="Wu J."/>
            <person name="Kanamori H."/>
            <person name="Katayose Y."/>
            <person name="Fujisawa M."/>
            <person name="Namiki N."/>
            <person name="Mizuno H."/>
            <person name="Yamamoto K."/>
            <person name="Antonio B.A."/>
            <person name="Baba T."/>
            <person name="Sakata K."/>
            <person name="Nagamura Y."/>
            <person name="Aoki H."/>
            <person name="Arikawa K."/>
            <person name="Arita K."/>
            <person name="Bito T."/>
            <person name="Chiden Y."/>
            <person name="Fujitsuka N."/>
            <person name="Fukunaka R."/>
            <person name="Hamada M."/>
            <person name="Harada C."/>
            <person name="Hayashi A."/>
            <person name="Hijishita S."/>
            <person name="Honda M."/>
            <person name="Hosokawa S."/>
            <person name="Ichikawa Y."/>
            <person name="Idonuma A."/>
            <person name="Iijima M."/>
            <person name="Ikeda M."/>
            <person name="Ikeno M."/>
            <person name="Ito K."/>
            <person name="Ito S."/>
            <person name="Ito T."/>
            <person name="Ito Y."/>
            <person name="Ito Y."/>
            <person name="Iwabuchi A."/>
            <person name="Kamiya K."/>
            <person name="Karasawa W."/>
            <person name="Kurita K."/>
            <person name="Katagiri S."/>
            <person name="Kikuta A."/>
            <person name="Kobayashi H."/>
            <person name="Kobayashi N."/>
            <person name="Machita K."/>
            <person name="Maehara T."/>
            <person name="Masukawa M."/>
            <person name="Mizubayashi T."/>
            <person name="Mukai Y."/>
            <person name="Nagasaki H."/>
            <person name="Nagata Y."/>
            <person name="Naito S."/>
            <person name="Nakashima M."/>
            <person name="Nakama Y."/>
            <person name="Nakamichi Y."/>
            <person name="Nakamura M."/>
            <person name="Meguro A."/>
            <person name="Negishi M."/>
            <person name="Ohta I."/>
            <person name="Ohta T."/>
            <person name="Okamoto M."/>
            <person name="Ono N."/>
            <person name="Saji S."/>
            <person name="Sakaguchi M."/>
            <person name="Sakai K."/>
            <person name="Shibata M."/>
            <person name="Shimokawa T."/>
            <person name="Song J."/>
            <person name="Takazaki Y."/>
            <person name="Terasawa K."/>
            <person name="Tsugane M."/>
            <person name="Tsuji K."/>
            <person name="Ueda S."/>
            <person name="Waki K."/>
            <person name="Yamagata H."/>
            <person name="Yamamoto M."/>
            <person name="Yamamoto S."/>
            <person name="Yamane H."/>
            <person name="Yoshiki S."/>
            <person name="Yoshihara R."/>
            <person name="Yukawa K."/>
            <person name="Zhong H."/>
            <person name="Yano M."/>
            <person name="Yuan Q."/>
            <person name="Ouyang S."/>
            <person name="Liu J."/>
            <person name="Jones K.M."/>
            <person name="Gansberger K."/>
            <person name="Moffat K."/>
            <person name="Hill J."/>
            <person name="Bera J."/>
            <person name="Fadrosh D."/>
            <person name="Jin S."/>
            <person name="Johri S."/>
            <person name="Kim M."/>
            <person name="Overton L."/>
            <person name="Reardon M."/>
            <person name="Tsitrin T."/>
            <person name="Vuong H."/>
            <person name="Weaver B."/>
            <person name="Ciecko A."/>
            <person name="Tallon L."/>
            <person name="Jackson J."/>
            <person name="Pai G."/>
            <person name="Aken S.V."/>
            <person name="Utterback T."/>
            <person name="Reidmuller S."/>
            <person name="Feldblyum T."/>
            <person name="Hsiao J."/>
            <person name="Zismann V."/>
            <person name="Iobst S."/>
            <person name="de Vazeille A.R."/>
            <person name="Buell C.R."/>
            <person name="Ying K."/>
            <person name="Li Y."/>
            <person name="Lu T."/>
            <person name="Huang Y."/>
            <person name="Zhao Q."/>
            <person name="Feng Q."/>
            <person name="Zhang L."/>
            <person name="Zhu J."/>
            <person name="Weng Q."/>
            <person name="Mu J."/>
            <person name="Lu Y."/>
            <person name="Fan D."/>
            <person name="Liu Y."/>
            <person name="Guan J."/>
            <person name="Zhang Y."/>
            <person name="Yu S."/>
            <person name="Liu X."/>
            <person name="Zhang Y."/>
            <person name="Hong G."/>
            <person name="Han B."/>
            <person name="Choisne N."/>
            <person name="Demange N."/>
            <person name="Orjeda G."/>
            <person name="Samain S."/>
            <person name="Cattolico L."/>
            <person name="Pelletier E."/>
            <person name="Couloux A."/>
            <person name="Segurens B."/>
            <person name="Wincker P."/>
            <person name="D'Hont A."/>
            <person name="Scarpelli C."/>
            <person name="Weissenbach J."/>
            <person name="Salanoubat M."/>
            <person name="Quetier F."/>
            <person name="Yu Y."/>
            <person name="Kim H.R."/>
            <person name="Rambo T."/>
            <person name="Currie J."/>
            <person name="Collura K."/>
            <person name="Luo M."/>
            <person name="Yang T."/>
            <person name="Ammiraju J.S.S."/>
            <person name="Engler F."/>
            <person name="Soderlund C."/>
            <person name="Wing R.A."/>
            <person name="Palmer L.E."/>
            <person name="de la Bastide M."/>
            <person name="Spiegel L."/>
            <person name="Nascimento L."/>
            <person name="Zutavern T."/>
            <person name="O'Shaughnessy A."/>
            <person name="Dike S."/>
            <person name="Dedhia N."/>
            <person name="Preston R."/>
            <person name="Balija V."/>
            <person name="McCombie W.R."/>
            <person name="Chow T."/>
            <person name="Chen H."/>
            <person name="Chung M."/>
            <person name="Chen C."/>
            <person name="Shaw J."/>
            <person name="Wu H."/>
            <person name="Hsiao K."/>
            <person name="Chao Y."/>
            <person name="Chu M."/>
            <person name="Cheng C."/>
            <person name="Hour A."/>
            <person name="Lee P."/>
            <person name="Lin S."/>
            <person name="Lin Y."/>
            <person name="Liou J."/>
            <person name="Liu S."/>
            <person name="Hsing Y."/>
            <person name="Raghuvanshi S."/>
            <person name="Mohanty A."/>
            <person name="Bharti A.K."/>
            <person name="Gaur A."/>
            <person name="Gupta V."/>
            <person name="Kumar D."/>
            <person name="Ravi V."/>
            <person name="Vij S."/>
            <person name="Kapur A."/>
            <person name="Khurana P."/>
            <person name="Khurana P."/>
            <person name="Khurana J.P."/>
            <person name="Tyagi A.K."/>
            <person name="Gaikwad K."/>
            <person name="Singh A."/>
            <person name="Dalal V."/>
            <person name="Srivastava S."/>
            <person name="Dixit A."/>
            <person name="Pal A.K."/>
            <person name="Ghazi I.A."/>
            <person name="Yadav M."/>
            <person name="Pandit A."/>
            <person name="Bhargava A."/>
            <person name="Sureshbabu K."/>
            <person name="Batra K."/>
            <person name="Sharma T.R."/>
            <person name="Mohapatra T."/>
            <person name="Singh N.K."/>
            <person name="Messing J."/>
            <person name="Nelson A.B."/>
            <person name="Fuks G."/>
            <person name="Kavchok S."/>
            <person name="Keizer G."/>
            <person name="Linton E."/>
            <person name="Llaca V."/>
            <person name="Song R."/>
            <person name="Tanyolac B."/>
            <person name="Young S."/>
            <person name="Ho-Il K."/>
            <person name="Hahn J.H."/>
            <person name="Sangsakoo G."/>
            <person name="Vanavichit A."/>
            <person name="de Mattos Luiz.A.T."/>
            <person name="Zimmer P.D."/>
            <person name="Malone G."/>
            <person name="Dellagostin O."/>
            <person name="de Oliveira A.C."/>
            <person name="Bevan M."/>
            <person name="Bancroft I."/>
            <person name="Minx P."/>
            <person name="Cordum H."/>
            <person name="Wilson R."/>
            <person name="Cheng Z."/>
            <person name="Jin W."/>
            <person name="Jiang J."/>
            <person name="Leong S.A."/>
            <person name="Iwama H."/>
            <person name="Gojobori T."/>
            <person name="Itoh T."/>
            <person name="Niimura Y."/>
            <person name="Fujii Y."/>
            <person name="Habara T."/>
            <person name="Sakai H."/>
            <person name="Sato Y."/>
            <person name="Wilson G."/>
            <person name="Kumar K."/>
            <person name="McCouch S."/>
            <person name="Juretic N."/>
            <person name="Hoen D."/>
            <person name="Wright S."/>
            <person name="Bruskiewich R."/>
            <person name="Bureau T."/>
            <person name="Miyao A."/>
            <person name="Hirochika H."/>
            <person name="Nishikawa T."/>
            <person name="Kadowaki K."/>
            <person name="Sugiura M."/>
            <person name="Burr B."/>
            <person name="Sasaki T."/>
        </authorList>
    </citation>
    <scope>NUCLEOTIDE SEQUENCE [LARGE SCALE GENOMIC DNA]</scope>
    <source>
        <strain evidence="3">cv. Nipponbare</strain>
    </source>
</reference>
<evidence type="ECO:0000256" key="1">
    <source>
        <dbReference type="SAM" id="MobiDB-lite"/>
    </source>
</evidence>
<evidence type="ECO:0000313" key="2">
    <source>
        <dbReference type="EMBL" id="BAT14880.1"/>
    </source>
</evidence>
<reference evidence="2 3" key="2">
    <citation type="journal article" date="2013" name="Plant Cell Physiol.">
        <title>Rice Annotation Project Database (RAP-DB): an integrative and interactive database for rice genomics.</title>
        <authorList>
            <person name="Sakai H."/>
            <person name="Lee S.S."/>
            <person name="Tanaka T."/>
            <person name="Numa H."/>
            <person name="Kim J."/>
            <person name="Kawahara Y."/>
            <person name="Wakimoto H."/>
            <person name="Yang C.C."/>
            <person name="Iwamoto M."/>
            <person name="Abe T."/>
            <person name="Yamada Y."/>
            <person name="Muto A."/>
            <person name="Inokuchi H."/>
            <person name="Ikemura T."/>
            <person name="Matsumoto T."/>
            <person name="Sasaki T."/>
            <person name="Itoh T."/>
        </authorList>
    </citation>
    <scope>NUCLEOTIDE SEQUENCE [LARGE SCALE GENOMIC DNA]</scope>
    <source>
        <strain evidence="3">cv. Nipponbare</strain>
    </source>
</reference>
<feature type="region of interest" description="Disordered" evidence="1">
    <location>
        <begin position="1"/>
        <end position="24"/>
    </location>
</feature>
<proteinExistence type="predicted"/>
<dbReference type="InParanoid" id="A0A0P0Y4H2"/>
<organism evidence="2 3">
    <name type="scientific">Oryza sativa subsp. japonica</name>
    <name type="common">Rice</name>
    <dbReference type="NCBI Taxonomy" id="39947"/>
    <lineage>
        <taxon>Eukaryota</taxon>
        <taxon>Viridiplantae</taxon>
        <taxon>Streptophyta</taxon>
        <taxon>Embryophyta</taxon>
        <taxon>Tracheophyta</taxon>
        <taxon>Spermatophyta</taxon>
        <taxon>Magnoliopsida</taxon>
        <taxon>Liliopsida</taxon>
        <taxon>Poales</taxon>
        <taxon>Poaceae</taxon>
        <taxon>BOP clade</taxon>
        <taxon>Oryzoideae</taxon>
        <taxon>Oryzeae</taxon>
        <taxon>Oryzinae</taxon>
        <taxon>Oryza</taxon>
        <taxon>Oryza sativa</taxon>
    </lineage>
</organism>